<evidence type="ECO:0000256" key="1">
    <source>
        <dbReference type="ARBA" id="ARBA00022605"/>
    </source>
</evidence>
<dbReference type="NCBIfam" id="NF004326">
    <property type="entry name" value="PRK05720.1"/>
    <property type="match status" value="1"/>
</dbReference>
<gene>
    <name evidence="5 7" type="primary">mtnA</name>
    <name evidence="7" type="ORF">LKD81_06655</name>
</gene>
<evidence type="ECO:0000256" key="2">
    <source>
        <dbReference type="ARBA" id="ARBA00023167"/>
    </source>
</evidence>
<feature type="coiled-coil region" evidence="6">
    <location>
        <begin position="105"/>
        <end position="144"/>
    </location>
</feature>
<keyword evidence="6" id="KW-0175">Coiled coil</keyword>
<comment type="catalytic activity">
    <reaction evidence="4 5">
        <text>5-(methylsulfanyl)-alpha-D-ribose 1-phosphate = 5-(methylsulfanyl)-D-ribulose 1-phosphate</text>
        <dbReference type="Rhea" id="RHEA:19989"/>
        <dbReference type="ChEBI" id="CHEBI:58533"/>
        <dbReference type="ChEBI" id="CHEBI:58548"/>
        <dbReference type="EC" id="5.3.1.23"/>
    </reaction>
</comment>
<dbReference type="FunFam" id="1.20.120.420:FF:000003">
    <property type="entry name" value="Methylthioribose-1-phosphate isomerase"/>
    <property type="match status" value="1"/>
</dbReference>
<dbReference type="InterPro" id="IPR000649">
    <property type="entry name" value="IF-2B-related"/>
</dbReference>
<comment type="similarity">
    <text evidence="5">Belongs to the EIF-2B alpha/beta/delta subunits family. MtnA subfamily.</text>
</comment>
<feature type="site" description="Transition state stabilizer" evidence="5">
    <location>
        <position position="170"/>
    </location>
</feature>
<dbReference type="InterPro" id="IPR005251">
    <property type="entry name" value="IF-M1Pi"/>
</dbReference>
<feature type="binding site" evidence="5">
    <location>
        <begin position="55"/>
        <end position="57"/>
    </location>
    <ligand>
        <name>substrate</name>
    </ligand>
</feature>
<dbReference type="NCBIfam" id="TIGR00524">
    <property type="entry name" value="eIF-2B_rel"/>
    <property type="match status" value="1"/>
</dbReference>
<dbReference type="Pfam" id="PF01008">
    <property type="entry name" value="IF-2B"/>
    <property type="match status" value="1"/>
</dbReference>
<dbReference type="InterPro" id="IPR011559">
    <property type="entry name" value="Initiation_fac_2B_a/b/d"/>
</dbReference>
<evidence type="ECO:0000313" key="8">
    <source>
        <dbReference type="Proteomes" id="UP001198182"/>
    </source>
</evidence>
<evidence type="ECO:0000256" key="3">
    <source>
        <dbReference type="ARBA" id="ARBA00023235"/>
    </source>
</evidence>
<dbReference type="InterPro" id="IPR042529">
    <property type="entry name" value="IF_2B-like_C"/>
</dbReference>
<evidence type="ECO:0000256" key="4">
    <source>
        <dbReference type="ARBA" id="ARBA00052401"/>
    </source>
</evidence>
<dbReference type="Gene3D" id="3.40.50.10470">
    <property type="entry name" value="Translation initiation factor eif-2b, domain 2"/>
    <property type="match status" value="1"/>
</dbReference>
<name>A0AAE3JEU4_9FIRM</name>
<feature type="binding site" evidence="5">
    <location>
        <position position="209"/>
    </location>
    <ligand>
        <name>substrate</name>
    </ligand>
</feature>
<reference evidence="7" key="1">
    <citation type="submission" date="2021-10" db="EMBL/GenBank/DDBJ databases">
        <title>Anaerobic single-cell dispensing facilitates the cultivation of human gut bacteria.</title>
        <authorList>
            <person name="Afrizal A."/>
        </authorList>
    </citation>
    <scope>NUCLEOTIDE SEQUENCE</scope>
    <source>
        <strain evidence="7">CLA-AA-H215</strain>
    </source>
</reference>
<dbReference type="RefSeq" id="WP_308453317.1">
    <property type="nucleotide sequence ID" value="NZ_JAJEQR010000015.1"/>
</dbReference>
<keyword evidence="8" id="KW-1185">Reference proteome</keyword>
<evidence type="ECO:0000256" key="5">
    <source>
        <dbReference type="HAMAP-Rule" id="MF_01678"/>
    </source>
</evidence>
<feature type="active site" description="Proton donor" evidence="5">
    <location>
        <position position="250"/>
    </location>
</feature>
<dbReference type="PANTHER" id="PTHR43475">
    <property type="entry name" value="METHYLTHIORIBOSE-1-PHOSPHATE ISOMERASE"/>
    <property type="match status" value="1"/>
</dbReference>
<dbReference type="EC" id="5.3.1.23" evidence="5"/>
<dbReference type="SUPFAM" id="SSF100950">
    <property type="entry name" value="NagB/RpiA/CoA transferase-like"/>
    <property type="match status" value="1"/>
</dbReference>
<comment type="caution">
    <text evidence="7">The sequence shown here is derived from an EMBL/GenBank/DDBJ whole genome shotgun (WGS) entry which is preliminary data.</text>
</comment>
<accession>A0AAE3JEU4</accession>
<dbReference type="PANTHER" id="PTHR43475:SF4">
    <property type="entry name" value="METHYLTHIORIBOSE-1-PHOSPHATE ISOMERASE"/>
    <property type="match status" value="1"/>
</dbReference>
<keyword evidence="3 5" id="KW-0413">Isomerase</keyword>
<feature type="binding site" evidence="5">
    <location>
        <begin position="260"/>
        <end position="261"/>
    </location>
    <ligand>
        <name>substrate</name>
    </ligand>
</feature>
<dbReference type="Gene3D" id="1.20.120.420">
    <property type="entry name" value="translation initiation factor eif-2b, domain 1"/>
    <property type="match status" value="1"/>
</dbReference>
<dbReference type="HAMAP" id="MF_01678">
    <property type="entry name" value="Salvage_MtnA"/>
    <property type="match status" value="1"/>
</dbReference>
<dbReference type="FunFam" id="3.40.50.10470:FF:000006">
    <property type="entry name" value="Methylthioribose-1-phosphate isomerase"/>
    <property type="match status" value="1"/>
</dbReference>
<dbReference type="InterPro" id="IPR037171">
    <property type="entry name" value="NagB/RpiA_transferase-like"/>
</dbReference>
<dbReference type="Proteomes" id="UP001198182">
    <property type="component" value="Unassembled WGS sequence"/>
</dbReference>
<sequence>MQRDARFLQAENVRLSENGDSVIIIDQTQLPGAVKYLELRTDVDFYDAILKLKVRGAPAIGICAAFGYYIMARRIAEADPVCGYEEFCHRLQDRKEYLNSSRPTAVNLSWALNRMEETLRNHEEASLQEILEILEEEAIAIQQEDIEMCRKISGYGLSLLKDGDGILTHCNAGPLATSVYGTGLGPLILGREQGMNFHVYSDETRPLLQGARLTSYELQKAGIDVTLICDNMASLVMKNGWIQACLVGCDRVAMNGDVANKIGTSGVAILAKYYGIPFYVLGPVSTIDRTCSTGADIPIELRKPEEIKEMFYEKPMALSEVKCYNPAFDVTDHELITAIITDRGICRPPYTQSLAALFGVETPNRSVE</sequence>
<organism evidence="7 8">
    <name type="scientific">Hominifimenecus microfluidus</name>
    <dbReference type="NCBI Taxonomy" id="2885348"/>
    <lineage>
        <taxon>Bacteria</taxon>
        <taxon>Bacillati</taxon>
        <taxon>Bacillota</taxon>
        <taxon>Clostridia</taxon>
        <taxon>Lachnospirales</taxon>
        <taxon>Lachnospiraceae</taxon>
        <taxon>Hominifimenecus</taxon>
    </lineage>
</organism>
<feature type="binding site" evidence="5">
    <location>
        <position position="102"/>
    </location>
    <ligand>
        <name>substrate</name>
    </ligand>
</feature>
<keyword evidence="2 5" id="KW-0486">Methionine biosynthesis</keyword>
<dbReference type="GO" id="GO:0019509">
    <property type="term" value="P:L-methionine salvage from methylthioadenosine"/>
    <property type="evidence" value="ECO:0007669"/>
    <property type="project" value="UniProtKB-UniRule"/>
</dbReference>
<dbReference type="GO" id="GO:0046523">
    <property type="term" value="F:S-methyl-5-thioribose-1-phosphate isomerase activity"/>
    <property type="evidence" value="ECO:0007669"/>
    <property type="project" value="UniProtKB-UniRule"/>
</dbReference>
<dbReference type="NCBIfam" id="TIGR00512">
    <property type="entry name" value="salvage_mtnA"/>
    <property type="match status" value="1"/>
</dbReference>
<evidence type="ECO:0000313" key="7">
    <source>
        <dbReference type="EMBL" id="MCC2230680.1"/>
    </source>
</evidence>
<proteinExistence type="inferred from homology"/>
<dbReference type="InterPro" id="IPR027363">
    <property type="entry name" value="M1Pi_N"/>
</dbReference>
<protein>
    <recommendedName>
        <fullName evidence="5">Methylthioribose-1-phosphate isomerase</fullName>
        <shortName evidence="5">M1Pi</shortName>
        <shortName evidence="5">MTR-1-P isomerase</shortName>
        <ecNumber evidence="5">5.3.1.23</ecNumber>
    </recommendedName>
    <alternativeName>
        <fullName evidence="5">S-methyl-5-thioribose-1-phosphate isomerase</fullName>
    </alternativeName>
</protein>
<dbReference type="AlphaFoldDB" id="A0AAE3JEU4"/>
<dbReference type="EMBL" id="JAJEQR010000015">
    <property type="protein sequence ID" value="MCC2230680.1"/>
    <property type="molecule type" value="Genomic_DNA"/>
</dbReference>
<keyword evidence="1 5" id="KW-0028">Amino-acid biosynthesis</keyword>
<comment type="function">
    <text evidence="5">Catalyzes the interconversion of methylthioribose-1-phosphate (MTR-1-P) into methylthioribulose-1-phosphate (MTRu-1-P).</text>
</comment>
<comment type="pathway">
    <text evidence="5">Amino-acid biosynthesis; L-methionine biosynthesis via salvage pathway; L-methionine from S-methyl-5-thio-alpha-D-ribose 1-phosphate: step 1/6.</text>
</comment>
<evidence type="ECO:0000256" key="6">
    <source>
        <dbReference type="SAM" id="Coils"/>
    </source>
</evidence>